<sequence length="71" mass="8104">MNKSSAQWVYANGSSWVALDEATGQRIETLWSRHAASWIQSSMFKDLIYVDTVDMVLFTEGFSFTIARITH</sequence>
<dbReference type="EMBL" id="JAANQT010003262">
    <property type="protein sequence ID" value="KAG1301241.1"/>
    <property type="molecule type" value="Genomic_DNA"/>
</dbReference>
<proteinExistence type="predicted"/>
<comment type="caution">
    <text evidence="1">The sequence shown here is derived from an EMBL/GenBank/DDBJ whole genome shotgun (WGS) entry which is preliminary data.</text>
</comment>
<dbReference type="InterPro" id="IPR037197">
    <property type="entry name" value="WWE_dom_sf"/>
</dbReference>
<evidence type="ECO:0000313" key="2">
    <source>
        <dbReference type="Proteomes" id="UP000716291"/>
    </source>
</evidence>
<dbReference type="Proteomes" id="UP000716291">
    <property type="component" value="Unassembled WGS sequence"/>
</dbReference>
<dbReference type="SUPFAM" id="SSF117839">
    <property type="entry name" value="WWE domain"/>
    <property type="match status" value="1"/>
</dbReference>
<accession>A0A9P6WY44</accession>
<dbReference type="OrthoDB" id="2202855at2759"/>
<dbReference type="AlphaFoldDB" id="A0A9P6WY44"/>
<evidence type="ECO:0000313" key="1">
    <source>
        <dbReference type="EMBL" id="KAG1301241.1"/>
    </source>
</evidence>
<keyword evidence="2" id="KW-1185">Reference proteome</keyword>
<organism evidence="1 2">
    <name type="scientific">Rhizopus oryzae</name>
    <name type="common">Mucormycosis agent</name>
    <name type="synonym">Rhizopus arrhizus var. delemar</name>
    <dbReference type="NCBI Taxonomy" id="64495"/>
    <lineage>
        <taxon>Eukaryota</taxon>
        <taxon>Fungi</taxon>
        <taxon>Fungi incertae sedis</taxon>
        <taxon>Mucoromycota</taxon>
        <taxon>Mucoromycotina</taxon>
        <taxon>Mucoromycetes</taxon>
        <taxon>Mucorales</taxon>
        <taxon>Mucorineae</taxon>
        <taxon>Rhizopodaceae</taxon>
        <taxon>Rhizopus</taxon>
    </lineage>
</organism>
<evidence type="ECO:0008006" key="3">
    <source>
        <dbReference type="Google" id="ProtNLM"/>
    </source>
</evidence>
<reference evidence="1" key="1">
    <citation type="journal article" date="2020" name="Microb. Genom.">
        <title>Genetic diversity of clinical and environmental Mucorales isolates obtained from an investigation of mucormycosis cases among solid organ transplant recipients.</title>
        <authorList>
            <person name="Nguyen M.H."/>
            <person name="Kaul D."/>
            <person name="Muto C."/>
            <person name="Cheng S.J."/>
            <person name="Richter R.A."/>
            <person name="Bruno V.M."/>
            <person name="Liu G."/>
            <person name="Beyhan S."/>
            <person name="Sundermann A.J."/>
            <person name="Mounaud S."/>
            <person name="Pasculle A.W."/>
            <person name="Nierman W.C."/>
            <person name="Driscoll E."/>
            <person name="Cumbie R."/>
            <person name="Clancy C.J."/>
            <person name="Dupont C.L."/>
        </authorList>
    </citation>
    <scope>NUCLEOTIDE SEQUENCE</scope>
    <source>
        <strain evidence="1">GL11</strain>
    </source>
</reference>
<gene>
    <name evidence="1" type="ORF">G6F64_011982</name>
</gene>
<protein>
    <recommendedName>
        <fullName evidence="3">WWE domain-containing protein</fullName>
    </recommendedName>
</protein>
<name>A0A9P6WY44_RHIOR</name>